<dbReference type="STRING" id="118168.MC7420_5024"/>
<evidence type="ECO:0000313" key="1">
    <source>
        <dbReference type="EMBL" id="EDX72751.1"/>
    </source>
</evidence>
<proteinExistence type="predicted"/>
<dbReference type="HOGENOM" id="CLU_025462_1_0_3"/>
<reference evidence="1 2" key="1">
    <citation type="submission" date="2008-07" db="EMBL/GenBank/DDBJ databases">
        <authorList>
            <person name="Tandeau de Marsac N."/>
            <person name="Ferriera S."/>
            <person name="Johnson J."/>
            <person name="Kravitz S."/>
            <person name="Beeson K."/>
            <person name="Sutton G."/>
            <person name="Rogers Y.-H."/>
            <person name="Friedman R."/>
            <person name="Frazier M."/>
            <person name="Venter J.C."/>
        </authorList>
    </citation>
    <scope>NUCLEOTIDE SEQUENCE [LARGE SCALE GENOMIC DNA]</scope>
    <source>
        <strain evidence="1 2">PCC 7420</strain>
    </source>
</reference>
<dbReference type="RefSeq" id="WP_006104205.1">
    <property type="nucleotide sequence ID" value="NZ_DS989862.1"/>
</dbReference>
<dbReference type="eggNOG" id="ENOG502Z7ZS">
    <property type="taxonomic scope" value="Bacteria"/>
</dbReference>
<protein>
    <recommendedName>
        <fullName evidence="3">DUF3445 domain-containing protein</fullName>
    </recommendedName>
</protein>
<keyword evidence="2" id="KW-1185">Reference proteome</keyword>
<organism evidence="1 2">
    <name type="scientific">Coleofasciculus chthonoplastes PCC 7420</name>
    <dbReference type="NCBI Taxonomy" id="118168"/>
    <lineage>
        <taxon>Bacteria</taxon>
        <taxon>Bacillati</taxon>
        <taxon>Cyanobacteriota</taxon>
        <taxon>Cyanophyceae</taxon>
        <taxon>Coleofasciculales</taxon>
        <taxon>Coleofasciculaceae</taxon>
        <taxon>Coleofasciculus</taxon>
    </lineage>
</organism>
<evidence type="ECO:0000313" key="2">
    <source>
        <dbReference type="Proteomes" id="UP000003835"/>
    </source>
</evidence>
<sequence length="286" mass="33017">MSLKALDPQDWIEIDDQFVKYLSQKDTLLKTRHSEVFASLPGTAASQKEVLELLLDHLLKRFPQHYRRHDQRIEAIATHQVWHISDFESAPLDLAGRLVQEDLLLMERSRQGYRLVAASLCFPLRWRLREKLGCPLTQIHSPVPGYSEKLAHPVDSVFNRLKSNHPVWRLNWSIVESPELFFPPENAKPGWETTINCQNAGDKMFLRIERQTLRRLATSGDILFTVRTYVHPLRVLEDNPQMADSLAEIIQHMPVEMQEYKNILPIRQVLLGYLGSIVETGAIANN</sequence>
<name>B4VZI8_9CYAN</name>
<evidence type="ECO:0008006" key="3">
    <source>
        <dbReference type="Google" id="ProtNLM"/>
    </source>
</evidence>
<dbReference type="AlphaFoldDB" id="B4VZI8"/>
<gene>
    <name evidence="1" type="ORF">MC7420_5024</name>
</gene>
<accession>B4VZI8</accession>
<dbReference type="Pfam" id="PF11927">
    <property type="entry name" value="HODM_asu-like"/>
    <property type="match status" value="1"/>
</dbReference>
<dbReference type="EMBL" id="DS989862">
    <property type="protein sequence ID" value="EDX72751.1"/>
    <property type="molecule type" value="Genomic_DNA"/>
</dbReference>
<dbReference type="InterPro" id="IPR021848">
    <property type="entry name" value="HODM_asu-like"/>
</dbReference>
<dbReference type="Proteomes" id="UP000003835">
    <property type="component" value="Unassembled WGS sequence"/>
</dbReference>